<dbReference type="Proteomes" id="UP000234775">
    <property type="component" value="Unassembled WGS sequence"/>
</dbReference>
<accession>A0A2I1K6A4</accession>
<organism evidence="1 2">
    <name type="scientific">Aerococcus christensenii</name>
    <dbReference type="NCBI Taxonomy" id="87541"/>
    <lineage>
        <taxon>Bacteria</taxon>
        <taxon>Bacillati</taxon>
        <taxon>Bacillota</taxon>
        <taxon>Bacilli</taxon>
        <taxon>Lactobacillales</taxon>
        <taxon>Aerococcaceae</taxon>
        <taxon>Aerococcus</taxon>
    </lineage>
</organism>
<name>A0A2I1K6A4_9LACT</name>
<sequence length="268" mass="30027">MQEESKKQIFRINSEETSTTLLEFKQLGQLTFREGNYGGSICRTIQNGQFIFDPKISLPYTGAVEIDFEDALRIDPNKHSFYTGIIYLNLDIPKIEVIHGKMKHKANPNFLYGEEKTLKAAKDGKEKTYADGRVVTESAAIDGETEIGNKEVKAEEISPITVYQADSSLDYKKEQTTEGTKGKKTTTTIYKVNSDTGLTNDVEGAPTIETVPVKDKIIKIGNVDKKTTDIAFKIIYVADDTLPYNTRKEKIAGQTGYKIDIITYKVNK</sequence>
<proteinExistence type="predicted"/>
<evidence type="ECO:0008006" key="3">
    <source>
        <dbReference type="Google" id="ProtNLM"/>
    </source>
</evidence>
<protein>
    <recommendedName>
        <fullName evidence="3">G5 domain-containing protein</fullName>
    </recommendedName>
</protein>
<keyword evidence="2" id="KW-1185">Reference proteome</keyword>
<evidence type="ECO:0000313" key="1">
    <source>
        <dbReference type="EMBL" id="PKY91065.1"/>
    </source>
</evidence>
<dbReference type="RefSeq" id="WP_101660568.1">
    <property type="nucleotide sequence ID" value="NZ_PKGZ01000005.1"/>
</dbReference>
<dbReference type="Gene3D" id="2.20.230.10">
    <property type="entry name" value="Resuscitation-promoting factor rpfb"/>
    <property type="match status" value="2"/>
</dbReference>
<dbReference type="AlphaFoldDB" id="A0A2I1K6A4"/>
<comment type="caution">
    <text evidence="1">The sequence shown here is derived from an EMBL/GenBank/DDBJ whole genome shotgun (WGS) entry which is preliminary data.</text>
</comment>
<evidence type="ECO:0000313" key="2">
    <source>
        <dbReference type="Proteomes" id="UP000234775"/>
    </source>
</evidence>
<gene>
    <name evidence="1" type="ORF">CYJ27_06345</name>
</gene>
<reference evidence="1 2" key="1">
    <citation type="submission" date="2017-12" db="EMBL/GenBank/DDBJ databases">
        <title>Phylogenetic diversity of female urinary microbiome.</title>
        <authorList>
            <person name="Thomas-White K."/>
            <person name="Wolfe A.J."/>
        </authorList>
    </citation>
    <scope>NUCLEOTIDE SEQUENCE [LARGE SCALE GENOMIC DNA]</scope>
    <source>
        <strain evidence="1 2">UMB0844</strain>
    </source>
</reference>
<dbReference type="EMBL" id="PKGZ01000005">
    <property type="protein sequence ID" value="PKY91065.1"/>
    <property type="molecule type" value="Genomic_DNA"/>
</dbReference>